<dbReference type="InterPro" id="IPR001345">
    <property type="entry name" value="PG/BPGM_mutase_AS"/>
</dbReference>
<dbReference type="Proteomes" id="UP000276215">
    <property type="component" value="Unassembled WGS sequence"/>
</dbReference>
<dbReference type="SUPFAM" id="SSF53254">
    <property type="entry name" value="Phosphoglycerate mutase-like"/>
    <property type="match status" value="1"/>
</dbReference>
<dbReference type="GO" id="GO:0005524">
    <property type="term" value="F:ATP binding"/>
    <property type="evidence" value="ECO:0007669"/>
    <property type="project" value="UniProtKB-KW"/>
</dbReference>
<dbReference type="SUPFAM" id="SSF52540">
    <property type="entry name" value="P-loop containing nucleoside triphosphate hydrolases"/>
    <property type="match status" value="1"/>
</dbReference>
<reference evidence="5 6" key="1">
    <citation type="journal article" date="2018" name="Nat. Ecol. Evol.">
        <title>Pezizomycetes genomes reveal the molecular basis of ectomycorrhizal truffle lifestyle.</title>
        <authorList>
            <person name="Murat C."/>
            <person name="Payen T."/>
            <person name="Noel B."/>
            <person name="Kuo A."/>
            <person name="Morin E."/>
            <person name="Chen J."/>
            <person name="Kohler A."/>
            <person name="Krizsan K."/>
            <person name="Balestrini R."/>
            <person name="Da Silva C."/>
            <person name="Montanini B."/>
            <person name="Hainaut M."/>
            <person name="Levati E."/>
            <person name="Barry K.W."/>
            <person name="Belfiori B."/>
            <person name="Cichocki N."/>
            <person name="Clum A."/>
            <person name="Dockter R.B."/>
            <person name="Fauchery L."/>
            <person name="Guy J."/>
            <person name="Iotti M."/>
            <person name="Le Tacon F."/>
            <person name="Lindquist E.A."/>
            <person name="Lipzen A."/>
            <person name="Malagnac F."/>
            <person name="Mello A."/>
            <person name="Molinier V."/>
            <person name="Miyauchi S."/>
            <person name="Poulain J."/>
            <person name="Riccioni C."/>
            <person name="Rubini A."/>
            <person name="Sitrit Y."/>
            <person name="Splivallo R."/>
            <person name="Traeger S."/>
            <person name="Wang M."/>
            <person name="Zifcakova L."/>
            <person name="Wipf D."/>
            <person name="Zambonelli A."/>
            <person name="Paolocci F."/>
            <person name="Nowrousian M."/>
            <person name="Ottonello S."/>
            <person name="Baldrian P."/>
            <person name="Spatafora J.W."/>
            <person name="Henrissat B."/>
            <person name="Nagy L.G."/>
            <person name="Aury J.M."/>
            <person name="Wincker P."/>
            <person name="Grigoriev I.V."/>
            <person name="Bonfante P."/>
            <person name="Martin F.M."/>
        </authorList>
    </citation>
    <scope>NUCLEOTIDE SEQUENCE [LARGE SCALE GENOMIC DNA]</scope>
    <source>
        <strain evidence="5 6">120613-1</strain>
    </source>
</reference>
<feature type="domain" description="6-phosphofructo-2-kinase" evidence="4">
    <location>
        <begin position="263"/>
        <end position="435"/>
    </location>
</feature>
<evidence type="ECO:0000256" key="1">
    <source>
        <dbReference type="ARBA" id="ARBA00022741"/>
    </source>
</evidence>
<dbReference type="SMART" id="SM00855">
    <property type="entry name" value="PGAM"/>
    <property type="match status" value="1"/>
</dbReference>
<dbReference type="GO" id="GO:0006000">
    <property type="term" value="P:fructose metabolic process"/>
    <property type="evidence" value="ECO:0007669"/>
    <property type="project" value="InterPro"/>
</dbReference>
<keyword evidence="2" id="KW-0067">ATP-binding</keyword>
<evidence type="ECO:0000256" key="3">
    <source>
        <dbReference type="SAM" id="MobiDB-lite"/>
    </source>
</evidence>
<protein>
    <submittedName>
        <fullName evidence="5">Bifunctional 6-phosphofructo-2-kinase/fructose-2,6-bisphosphate 2-phosphatase</fullName>
    </submittedName>
</protein>
<evidence type="ECO:0000313" key="5">
    <source>
        <dbReference type="EMBL" id="RPB02640.1"/>
    </source>
</evidence>
<evidence type="ECO:0000256" key="2">
    <source>
        <dbReference type="ARBA" id="ARBA00022840"/>
    </source>
</evidence>
<feature type="region of interest" description="Disordered" evidence="3">
    <location>
        <begin position="76"/>
        <end position="114"/>
    </location>
</feature>
<dbReference type="Gene3D" id="3.40.50.300">
    <property type="entry name" value="P-loop containing nucleotide triphosphate hydrolases"/>
    <property type="match status" value="1"/>
</dbReference>
<dbReference type="PIRSF" id="PIRSF000709">
    <property type="entry name" value="6PFK_2-Ptase"/>
    <property type="match status" value="1"/>
</dbReference>
<feature type="compositionally biased region" description="Polar residues" evidence="3">
    <location>
        <begin position="76"/>
        <end position="94"/>
    </location>
</feature>
<dbReference type="InterPro" id="IPR013079">
    <property type="entry name" value="6Phosfructo_kin"/>
</dbReference>
<proteinExistence type="predicted"/>
<evidence type="ECO:0000313" key="6">
    <source>
        <dbReference type="Proteomes" id="UP000276215"/>
    </source>
</evidence>
<dbReference type="GO" id="GO:0005829">
    <property type="term" value="C:cytosol"/>
    <property type="evidence" value="ECO:0007669"/>
    <property type="project" value="TreeGrafter"/>
</dbReference>
<dbReference type="Pfam" id="PF01591">
    <property type="entry name" value="6PF2K"/>
    <property type="match status" value="2"/>
</dbReference>
<keyword evidence="5" id="KW-0808">Transferase</keyword>
<dbReference type="InterPro" id="IPR003094">
    <property type="entry name" value="6Pfruct_kin"/>
</dbReference>
<feature type="compositionally biased region" description="Polar residues" evidence="3">
    <location>
        <begin position="1"/>
        <end position="15"/>
    </location>
</feature>
<dbReference type="GO" id="GO:0006003">
    <property type="term" value="P:fructose 2,6-bisphosphate metabolic process"/>
    <property type="evidence" value="ECO:0007669"/>
    <property type="project" value="InterPro"/>
</dbReference>
<keyword evidence="5" id="KW-0418">Kinase</keyword>
<dbReference type="InterPro" id="IPR029033">
    <property type="entry name" value="His_PPase_superfam"/>
</dbReference>
<accession>A0A3N4JWB1</accession>
<dbReference type="PANTHER" id="PTHR10606:SF32">
    <property type="entry name" value="6-PHOSPHOFRUCTO-2-KINASE 1"/>
    <property type="match status" value="1"/>
</dbReference>
<name>A0A3N4JWB1_9PEZI</name>
<dbReference type="GO" id="GO:0003873">
    <property type="term" value="F:6-phosphofructo-2-kinase activity"/>
    <property type="evidence" value="ECO:0007669"/>
    <property type="project" value="InterPro"/>
</dbReference>
<gene>
    <name evidence="5" type="ORF">L873DRAFT_422568</name>
</gene>
<dbReference type="PANTHER" id="PTHR10606">
    <property type="entry name" value="6-PHOSPHOFRUCTO-2-KINASE/FRUCTOSE-2,6-BISPHOSPHATASE"/>
    <property type="match status" value="1"/>
</dbReference>
<dbReference type="PRINTS" id="PR00991">
    <property type="entry name" value="6PFRUCTKNASE"/>
</dbReference>
<dbReference type="AlphaFoldDB" id="A0A3N4JWB1"/>
<dbReference type="OrthoDB" id="267323at2759"/>
<dbReference type="CDD" id="cd07067">
    <property type="entry name" value="HP_PGM_like"/>
    <property type="match status" value="1"/>
</dbReference>
<feature type="region of interest" description="Disordered" evidence="3">
    <location>
        <begin position="488"/>
        <end position="519"/>
    </location>
</feature>
<keyword evidence="1" id="KW-0547">Nucleotide-binding</keyword>
<dbReference type="InterPro" id="IPR027417">
    <property type="entry name" value="P-loop_NTPase"/>
</dbReference>
<feature type="domain" description="6-phosphofructo-2-kinase" evidence="4">
    <location>
        <begin position="157"/>
        <end position="212"/>
    </location>
</feature>
<organism evidence="5 6">
    <name type="scientific">Choiromyces venosus 120613-1</name>
    <dbReference type="NCBI Taxonomy" id="1336337"/>
    <lineage>
        <taxon>Eukaryota</taxon>
        <taxon>Fungi</taxon>
        <taxon>Dikarya</taxon>
        <taxon>Ascomycota</taxon>
        <taxon>Pezizomycotina</taxon>
        <taxon>Pezizomycetes</taxon>
        <taxon>Pezizales</taxon>
        <taxon>Tuberaceae</taxon>
        <taxon>Choiromyces</taxon>
    </lineage>
</organism>
<dbReference type="Gene3D" id="3.40.50.1240">
    <property type="entry name" value="Phosphoglycerate mutase-like"/>
    <property type="match status" value="1"/>
</dbReference>
<keyword evidence="6" id="KW-1185">Reference proteome</keyword>
<feature type="region of interest" description="Disordered" evidence="3">
    <location>
        <begin position="209"/>
        <end position="234"/>
    </location>
</feature>
<dbReference type="EMBL" id="ML120367">
    <property type="protein sequence ID" value="RPB02640.1"/>
    <property type="molecule type" value="Genomic_DNA"/>
</dbReference>
<evidence type="ECO:0000259" key="4">
    <source>
        <dbReference type="Pfam" id="PF01591"/>
    </source>
</evidence>
<dbReference type="Pfam" id="PF00300">
    <property type="entry name" value="His_Phos_1"/>
    <property type="match status" value="1"/>
</dbReference>
<sequence>MAPSAQSSTQFTTPRSPKMLSHYPRSPRMVSAFLSPVPLSASNASQNLLPLDNNFNGGFQPLPPRLTSRHSIKQTQHSSIAKSVMSTTGMTRSNSDGKDNAELLTPPNQLPTGRALTDTPATTAPNSPRIRATTLDIPGLTKSRVSPDGRIAGRDIGAKLVIVMVGLPARGKSYITQKVARYLNWLQHDTKIFNVGNRRRIAAGAQDNLANSEPHHPSMKPAGPTTPETLLHGTGLLSPKTLSSLGHSNASAGGHRRTNSVTSVDIDGGADQSATFFDPANKAAAELREKVAMETLDELLDYILYRGGSVGILDATNSTLERRKAVVDRVREVAGKELGVLFLESECHDQQLLEANMRLKLSGPDYKGQDPVKALEDFKKRVEIYEKNYVPLGEYEEKSGIQFVKMIDVGRKIVSHQTKGFLAAQTVYFLLNFNLAHRQIWITRHGESLDNLAGKIGGNAFLSENGRKYAKTLAQFMDFERKKFREKQLQKHESSHLPPRPGDTTPPNPEYSSCCTQDEDGRPLEKNFCVWTSMLARSIQTAQFFDEEEYDIKEMRMLNELNAGVAEGLTYDEIKRRYPEEYDMRRQDKLHYRYPGAGGESYLDVINRLRAVIVEVERMTDHVLLIGHRVVARVLLAYFLGLEREDVAKLDVPLGIIYVLEPKPYGVEFRAYKYNPETEWFDFQPNFKLKNEEQKDIKVNVKVAAST</sequence>
<feature type="region of interest" description="Disordered" evidence="3">
    <location>
        <begin position="1"/>
        <end position="23"/>
    </location>
</feature>
<dbReference type="InterPro" id="IPR013078">
    <property type="entry name" value="His_Pase_superF_clade-1"/>
</dbReference>
<dbReference type="PROSITE" id="PS00175">
    <property type="entry name" value="PG_MUTASE"/>
    <property type="match status" value="1"/>
</dbReference>
<dbReference type="STRING" id="1336337.A0A3N4JWB1"/>
<feature type="compositionally biased region" description="Pro residues" evidence="3">
    <location>
        <begin position="498"/>
        <end position="509"/>
    </location>
</feature>